<evidence type="ECO:0000313" key="8">
    <source>
        <dbReference type="Proteomes" id="UP001610432"/>
    </source>
</evidence>
<keyword evidence="8" id="KW-1185">Reference proteome</keyword>
<evidence type="ECO:0000256" key="5">
    <source>
        <dbReference type="SAM" id="Phobius"/>
    </source>
</evidence>
<feature type="transmembrane region" description="Helical" evidence="5">
    <location>
        <begin position="215"/>
        <end position="235"/>
    </location>
</feature>
<feature type="domain" description="Fatty acid hydroxylase" evidence="6">
    <location>
        <begin position="152"/>
        <end position="286"/>
    </location>
</feature>
<accession>A0ABR4M5V3</accession>
<comment type="subcellular location">
    <subcellularLocation>
        <location evidence="1">Membrane</location>
    </subcellularLocation>
</comment>
<dbReference type="PANTHER" id="PTHR11863">
    <property type="entry name" value="STEROL DESATURASE"/>
    <property type="match status" value="1"/>
</dbReference>
<reference evidence="7 8" key="1">
    <citation type="submission" date="2024-07" db="EMBL/GenBank/DDBJ databases">
        <title>Section-level genome sequencing and comparative genomics of Aspergillus sections Usti and Cavernicolus.</title>
        <authorList>
            <consortium name="Lawrence Berkeley National Laboratory"/>
            <person name="Nybo J.L."/>
            <person name="Vesth T.C."/>
            <person name="Theobald S."/>
            <person name="Frisvad J.C."/>
            <person name="Larsen T.O."/>
            <person name="Kjaerboelling I."/>
            <person name="Rothschild-Mancinelli K."/>
            <person name="Lyhne E.K."/>
            <person name="Kogle M.E."/>
            <person name="Barry K."/>
            <person name="Clum A."/>
            <person name="Na H."/>
            <person name="Ledsgaard L."/>
            <person name="Lin J."/>
            <person name="Lipzen A."/>
            <person name="Kuo A."/>
            <person name="Riley R."/>
            <person name="Mondo S."/>
            <person name="Labutti K."/>
            <person name="Haridas S."/>
            <person name="Pangalinan J."/>
            <person name="Salamov A.A."/>
            <person name="Simmons B.A."/>
            <person name="Magnuson J.K."/>
            <person name="Chen J."/>
            <person name="Drula E."/>
            <person name="Henrissat B."/>
            <person name="Wiebenga A."/>
            <person name="Lubbers R.J."/>
            <person name="Gomes A.C."/>
            <person name="Macurrencykelacurrency M.R."/>
            <person name="Stajich J."/>
            <person name="Grigoriev I.V."/>
            <person name="Mortensen U.H."/>
            <person name="De Vries R.P."/>
            <person name="Baker S.E."/>
            <person name="Andersen M.R."/>
        </authorList>
    </citation>
    <scope>NUCLEOTIDE SEQUENCE [LARGE SCALE GENOMIC DNA]</scope>
    <source>
        <strain evidence="7 8">CBS 449.75</strain>
    </source>
</reference>
<dbReference type="RefSeq" id="XP_070890963.1">
    <property type="nucleotide sequence ID" value="XM_071031962.1"/>
</dbReference>
<sequence length="307" mass="35023">MEFLTIPFLSVFVLPTLSSYSTRVNIIFFYMTWTTLVLAHTALRVELFGTLAARLVLYLLPSLLFFIFDIVAPCTAVVFKERGEAGLPTGSRTRKLTVREFRTVGICLFNFTLGIVAQVAVEMFLLKMPKVKPAVKVTMSVPMPWDITKHLLLGFFTREILLYTIHRYILHSKQPVFYPISQLHNAWFHSLRTPFPLTAHYDHPIPYLLSSFLPMYIPVWLFGFHMITFLVYTVITSIEDTFTFCGYSVMPSFLLKGVAGRIDRHLSHGGRAYFGRLGFVDMLMGTGGIVDDRLGQVDDSGSRGRRR</sequence>
<evidence type="ECO:0000256" key="1">
    <source>
        <dbReference type="ARBA" id="ARBA00004370"/>
    </source>
</evidence>
<protein>
    <recommendedName>
        <fullName evidence="6">Fatty acid hydroxylase domain-containing protein</fullName>
    </recommendedName>
</protein>
<keyword evidence="4 5" id="KW-0472">Membrane</keyword>
<dbReference type="InterPro" id="IPR050307">
    <property type="entry name" value="Sterol_Desaturase_Related"/>
</dbReference>
<proteinExistence type="predicted"/>
<comment type="caution">
    <text evidence="7">The sequence shown here is derived from an EMBL/GenBank/DDBJ whole genome shotgun (WGS) entry which is preliminary data.</text>
</comment>
<evidence type="ECO:0000259" key="6">
    <source>
        <dbReference type="Pfam" id="PF04116"/>
    </source>
</evidence>
<dbReference type="Proteomes" id="UP001610432">
    <property type="component" value="Unassembled WGS sequence"/>
</dbReference>
<keyword evidence="3 5" id="KW-1133">Transmembrane helix</keyword>
<dbReference type="InterPro" id="IPR006694">
    <property type="entry name" value="Fatty_acid_hydroxylase"/>
</dbReference>
<dbReference type="GeneID" id="98147034"/>
<feature type="transmembrane region" description="Helical" evidence="5">
    <location>
        <begin position="57"/>
        <end position="79"/>
    </location>
</feature>
<evidence type="ECO:0000313" key="7">
    <source>
        <dbReference type="EMBL" id="KAL2871984.1"/>
    </source>
</evidence>
<feature type="transmembrane region" description="Helical" evidence="5">
    <location>
        <begin position="28"/>
        <end position="45"/>
    </location>
</feature>
<keyword evidence="2 5" id="KW-0812">Transmembrane</keyword>
<evidence type="ECO:0000256" key="3">
    <source>
        <dbReference type="ARBA" id="ARBA00022989"/>
    </source>
</evidence>
<name>A0ABR4M5V3_9EURO</name>
<feature type="transmembrane region" description="Helical" evidence="5">
    <location>
        <begin position="103"/>
        <end position="126"/>
    </location>
</feature>
<dbReference type="EMBL" id="JBFXLQ010000002">
    <property type="protein sequence ID" value="KAL2871984.1"/>
    <property type="molecule type" value="Genomic_DNA"/>
</dbReference>
<evidence type="ECO:0000256" key="2">
    <source>
        <dbReference type="ARBA" id="ARBA00022692"/>
    </source>
</evidence>
<organism evidence="7 8">
    <name type="scientific">Aspergillus lucknowensis</name>
    <dbReference type="NCBI Taxonomy" id="176173"/>
    <lineage>
        <taxon>Eukaryota</taxon>
        <taxon>Fungi</taxon>
        <taxon>Dikarya</taxon>
        <taxon>Ascomycota</taxon>
        <taxon>Pezizomycotina</taxon>
        <taxon>Eurotiomycetes</taxon>
        <taxon>Eurotiomycetidae</taxon>
        <taxon>Eurotiales</taxon>
        <taxon>Aspergillaceae</taxon>
        <taxon>Aspergillus</taxon>
        <taxon>Aspergillus subgen. Nidulantes</taxon>
    </lineage>
</organism>
<evidence type="ECO:0000256" key="4">
    <source>
        <dbReference type="ARBA" id="ARBA00023136"/>
    </source>
</evidence>
<dbReference type="Pfam" id="PF04116">
    <property type="entry name" value="FA_hydroxylase"/>
    <property type="match status" value="1"/>
</dbReference>
<gene>
    <name evidence="7" type="ORF">BJX67DRAFT_376833</name>
</gene>